<name>A0A3N4J6Y6_9PEZI</name>
<protein>
    <submittedName>
        <fullName evidence="2">Uncharacterized protein</fullName>
    </submittedName>
</protein>
<reference evidence="2 3" key="1">
    <citation type="journal article" date="2018" name="Nat. Ecol. Evol.">
        <title>Pezizomycetes genomes reveal the molecular basis of ectomycorrhizal truffle lifestyle.</title>
        <authorList>
            <person name="Murat C."/>
            <person name="Payen T."/>
            <person name="Noel B."/>
            <person name="Kuo A."/>
            <person name="Morin E."/>
            <person name="Chen J."/>
            <person name="Kohler A."/>
            <person name="Krizsan K."/>
            <person name="Balestrini R."/>
            <person name="Da Silva C."/>
            <person name="Montanini B."/>
            <person name="Hainaut M."/>
            <person name="Levati E."/>
            <person name="Barry K.W."/>
            <person name="Belfiori B."/>
            <person name="Cichocki N."/>
            <person name="Clum A."/>
            <person name="Dockter R.B."/>
            <person name="Fauchery L."/>
            <person name="Guy J."/>
            <person name="Iotti M."/>
            <person name="Le Tacon F."/>
            <person name="Lindquist E.A."/>
            <person name="Lipzen A."/>
            <person name="Malagnac F."/>
            <person name="Mello A."/>
            <person name="Molinier V."/>
            <person name="Miyauchi S."/>
            <person name="Poulain J."/>
            <person name="Riccioni C."/>
            <person name="Rubini A."/>
            <person name="Sitrit Y."/>
            <person name="Splivallo R."/>
            <person name="Traeger S."/>
            <person name="Wang M."/>
            <person name="Zifcakova L."/>
            <person name="Wipf D."/>
            <person name="Zambonelli A."/>
            <person name="Paolocci F."/>
            <person name="Nowrousian M."/>
            <person name="Ottonello S."/>
            <person name="Baldrian P."/>
            <person name="Spatafora J.W."/>
            <person name="Henrissat B."/>
            <person name="Nagy L.G."/>
            <person name="Aury J.M."/>
            <person name="Wincker P."/>
            <person name="Grigoriev I.V."/>
            <person name="Bonfante P."/>
            <person name="Martin F.M."/>
        </authorList>
    </citation>
    <scope>NUCLEOTIDE SEQUENCE [LARGE SCALE GENOMIC DNA]</scope>
    <source>
        <strain evidence="2 3">120613-1</strain>
    </source>
</reference>
<dbReference type="AlphaFoldDB" id="A0A3N4J6Y6"/>
<gene>
    <name evidence="2" type="ORF">L873DRAFT_1817743</name>
</gene>
<evidence type="ECO:0000313" key="3">
    <source>
        <dbReference type="Proteomes" id="UP000276215"/>
    </source>
</evidence>
<proteinExistence type="predicted"/>
<keyword evidence="3" id="KW-1185">Reference proteome</keyword>
<evidence type="ECO:0000256" key="1">
    <source>
        <dbReference type="SAM" id="SignalP"/>
    </source>
</evidence>
<keyword evidence="1" id="KW-0732">Signal</keyword>
<dbReference type="OrthoDB" id="447314at2759"/>
<accession>A0A3N4J6Y6</accession>
<feature type="chain" id="PRO_5017992520" evidence="1">
    <location>
        <begin position="22"/>
        <end position="88"/>
    </location>
</feature>
<organism evidence="2 3">
    <name type="scientific">Choiromyces venosus 120613-1</name>
    <dbReference type="NCBI Taxonomy" id="1336337"/>
    <lineage>
        <taxon>Eukaryota</taxon>
        <taxon>Fungi</taxon>
        <taxon>Dikarya</taxon>
        <taxon>Ascomycota</taxon>
        <taxon>Pezizomycotina</taxon>
        <taxon>Pezizomycetes</taxon>
        <taxon>Pezizales</taxon>
        <taxon>Tuberaceae</taxon>
        <taxon>Choiromyces</taxon>
    </lineage>
</organism>
<sequence>MQLTCLLIIALTNNYIPWTQAITDAHHNRLYMYHSLRLPLISNMIPTHNYYILIPSCESDIGARLSSDDFNLSRNLGTGHSRGGLDLA</sequence>
<dbReference type="EMBL" id="ML120474">
    <property type="protein sequence ID" value="RPA92401.1"/>
    <property type="molecule type" value="Genomic_DNA"/>
</dbReference>
<evidence type="ECO:0000313" key="2">
    <source>
        <dbReference type="EMBL" id="RPA92401.1"/>
    </source>
</evidence>
<feature type="signal peptide" evidence="1">
    <location>
        <begin position="1"/>
        <end position="21"/>
    </location>
</feature>
<dbReference type="Proteomes" id="UP000276215">
    <property type="component" value="Unassembled WGS sequence"/>
</dbReference>